<gene>
    <name evidence="4" type="ORF">O1G21_25800</name>
</gene>
<keyword evidence="2" id="KW-1133">Transmembrane helix</keyword>
<proteinExistence type="predicted"/>
<dbReference type="InterPro" id="IPR003583">
    <property type="entry name" value="Hlx-hairpin-Hlx_DNA-bd_motif"/>
</dbReference>
<feature type="compositionally biased region" description="Low complexity" evidence="1">
    <location>
        <begin position="34"/>
        <end position="48"/>
    </location>
</feature>
<evidence type="ECO:0000313" key="4">
    <source>
        <dbReference type="EMBL" id="WBP88910.1"/>
    </source>
</evidence>
<dbReference type="PANTHER" id="PTHR21180:SF32">
    <property type="entry name" value="ENDONUCLEASE_EXONUCLEASE_PHOSPHATASE FAMILY DOMAIN-CONTAINING PROTEIN 1"/>
    <property type="match status" value="1"/>
</dbReference>
<organism evidence="4 5">
    <name type="scientific">Kitasatospora cathayae</name>
    <dbReference type="NCBI Taxonomy" id="3004092"/>
    <lineage>
        <taxon>Bacteria</taxon>
        <taxon>Bacillati</taxon>
        <taxon>Actinomycetota</taxon>
        <taxon>Actinomycetes</taxon>
        <taxon>Kitasatosporales</taxon>
        <taxon>Streptomycetaceae</taxon>
        <taxon>Kitasatospora</taxon>
    </lineage>
</organism>
<sequence>MTTSGLGAAKRQAINETVRLRMAALLPADDEPVDGAPPAAPSPAVSTAVGQPVVLPPKAEDLPDPPGGGARLRLASVLALDRRAVAGLAILLLFAVGYAVQHFWLARPEMVAVPSLTAASALPESGPPAADAPRGSGAGPPEASAGPGAGPAVVIDVGGRVHLPGLHTLPGGSRVADALRAAGGPLPETDTRGLNLARVLTDGEQILVGEQAPAPVPVQVPAGAGGPPGAGVPRPPVSLNRATLEQLDALPGVGPTLAQRILAYRTSHGSFRSVDQLRQVSGIGARTFAELRPLLTL</sequence>
<evidence type="ECO:0000256" key="2">
    <source>
        <dbReference type="SAM" id="Phobius"/>
    </source>
</evidence>
<keyword evidence="2" id="KW-0812">Transmembrane</keyword>
<protein>
    <submittedName>
        <fullName evidence="4">Helix-hairpin-helix domain-containing protein</fullName>
    </submittedName>
</protein>
<dbReference type="Pfam" id="PF12836">
    <property type="entry name" value="HHH_3"/>
    <property type="match status" value="1"/>
</dbReference>
<evidence type="ECO:0000259" key="3">
    <source>
        <dbReference type="SMART" id="SM00278"/>
    </source>
</evidence>
<feature type="transmembrane region" description="Helical" evidence="2">
    <location>
        <begin position="84"/>
        <end position="105"/>
    </location>
</feature>
<keyword evidence="5" id="KW-1185">Reference proteome</keyword>
<feature type="region of interest" description="Disordered" evidence="1">
    <location>
        <begin position="29"/>
        <end position="48"/>
    </location>
</feature>
<accession>A0ABY7Q8C3</accession>
<dbReference type="InterPro" id="IPR010994">
    <property type="entry name" value="RuvA_2-like"/>
</dbReference>
<feature type="domain" description="Helix-hairpin-helix DNA-binding motif class 1" evidence="3">
    <location>
        <begin position="245"/>
        <end position="264"/>
    </location>
</feature>
<dbReference type="Pfam" id="PF10531">
    <property type="entry name" value="SLBB"/>
    <property type="match status" value="1"/>
</dbReference>
<dbReference type="SUPFAM" id="SSF47781">
    <property type="entry name" value="RuvA domain 2-like"/>
    <property type="match status" value="1"/>
</dbReference>
<evidence type="ECO:0000256" key="1">
    <source>
        <dbReference type="SAM" id="MobiDB-lite"/>
    </source>
</evidence>
<dbReference type="InterPro" id="IPR019554">
    <property type="entry name" value="Soluble_ligand-bd"/>
</dbReference>
<dbReference type="Proteomes" id="UP001212821">
    <property type="component" value="Chromosome"/>
</dbReference>
<name>A0ABY7Q8C3_9ACTN</name>
<dbReference type="EMBL" id="CP115450">
    <property type="protein sequence ID" value="WBP88910.1"/>
    <property type="molecule type" value="Genomic_DNA"/>
</dbReference>
<reference evidence="5" key="1">
    <citation type="submission" date="2022-12" db="EMBL/GenBank/DDBJ databases">
        <authorList>
            <person name="Mo P."/>
        </authorList>
    </citation>
    <scope>NUCLEOTIDE SEQUENCE [LARGE SCALE GENOMIC DNA]</scope>
    <source>
        <strain evidence="5">HUAS 3-15</strain>
    </source>
</reference>
<feature type="domain" description="Helix-hairpin-helix DNA-binding motif class 1" evidence="3">
    <location>
        <begin position="275"/>
        <end position="294"/>
    </location>
</feature>
<keyword evidence="2" id="KW-0472">Membrane</keyword>
<dbReference type="PANTHER" id="PTHR21180">
    <property type="entry name" value="ENDONUCLEASE/EXONUCLEASE/PHOSPHATASE FAMILY DOMAIN-CONTAINING PROTEIN 1"/>
    <property type="match status" value="1"/>
</dbReference>
<dbReference type="SMART" id="SM00278">
    <property type="entry name" value="HhH1"/>
    <property type="match status" value="2"/>
</dbReference>
<dbReference type="InterPro" id="IPR051675">
    <property type="entry name" value="Endo/Exo/Phosphatase_dom_1"/>
</dbReference>
<dbReference type="Gene3D" id="1.10.150.320">
    <property type="entry name" value="Photosystem II 12 kDa extrinsic protein"/>
    <property type="match status" value="1"/>
</dbReference>
<feature type="region of interest" description="Disordered" evidence="1">
    <location>
        <begin position="120"/>
        <end position="151"/>
    </location>
</feature>
<dbReference type="RefSeq" id="WP_270147007.1">
    <property type="nucleotide sequence ID" value="NZ_CP115450.1"/>
</dbReference>
<feature type="compositionally biased region" description="Low complexity" evidence="1">
    <location>
        <begin position="132"/>
        <end position="151"/>
    </location>
</feature>
<evidence type="ECO:0000313" key="5">
    <source>
        <dbReference type="Proteomes" id="UP001212821"/>
    </source>
</evidence>